<evidence type="ECO:0000256" key="1">
    <source>
        <dbReference type="SAM" id="Phobius"/>
    </source>
</evidence>
<dbReference type="RefSeq" id="WP_191715776.1">
    <property type="nucleotide sequence ID" value="NZ_JACSPU010000004.1"/>
</dbReference>
<feature type="transmembrane region" description="Helical" evidence="1">
    <location>
        <begin position="18"/>
        <end position="38"/>
    </location>
</feature>
<protein>
    <submittedName>
        <fullName evidence="2">Uncharacterized protein</fullName>
    </submittedName>
</protein>
<comment type="caution">
    <text evidence="2">The sequence shown here is derived from an EMBL/GenBank/DDBJ whole genome shotgun (WGS) entry which is preliminary data.</text>
</comment>
<name>A0ABR8WEX6_9BACL</name>
<accession>A0ABR8WEX6</accession>
<dbReference type="EMBL" id="JACSPU010000004">
    <property type="protein sequence ID" value="MBD8015595.1"/>
    <property type="molecule type" value="Genomic_DNA"/>
</dbReference>
<proteinExistence type="predicted"/>
<keyword evidence="1" id="KW-0472">Membrane</keyword>
<gene>
    <name evidence="2" type="ORF">H9630_12275</name>
</gene>
<sequence>MNTHNTGERIITALKRKIVTALVSSLLFAFIFSVAGGFDFSVNGFANMYYLNFMFAVSYGLAASLFSDWISRKISKKTVTREIISLVFHCLFGSILLVMSLVSAISFFTVDRLLTRVKIGWATVIIALAAVVLVFVILLNK</sequence>
<evidence type="ECO:0000313" key="2">
    <source>
        <dbReference type="EMBL" id="MBD8015595.1"/>
    </source>
</evidence>
<evidence type="ECO:0000313" key="3">
    <source>
        <dbReference type="Proteomes" id="UP000658980"/>
    </source>
</evidence>
<feature type="transmembrane region" description="Helical" evidence="1">
    <location>
        <begin position="119"/>
        <end position="139"/>
    </location>
</feature>
<feature type="transmembrane region" description="Helical" evidence="1">
    <location>
        <begin position="83"/>
        <end position="107"/>
    </location>
</feature>
<reference evidence="2 3" key="1">
    <citation type="submission" date="2020-08" db="EMBL/GenBank/DDBJ databases">
        <title>A Genomic Blueprint of the Chicken Gut Microbiome.</title>
        <authorList>
            <person name="Gilroy R."/>
            <person name="Ravi A."/>
            <person name="Getino M."/>
            <person name="Pursley I."/>
            <person name="Horton D.L."/>
            <person name="Alikhan N.-F."/>
            <person name="Baker D."/>
            <person name="Gharbi K."/>
            <person name="Hall N."/>
            <person name="Watson M."/>
            <person name="Adriaenssens E.M."/>
            <person name="Foster-Nyarko E."/>
            <person name="Jarju S."/>
            <person name="Secka A."/>
            <person name="Antonio M."/>
            <person name="Oren A."/>
            <person name="Chaudhuri R."/>
            <person name="La Ragione R.M."/>
            <person name="Hildebrand F."/>
            <person name="Pallen M.J."/>
        </authorList>
    </citation>
    <scope>NUCLEOTIDE SEQUENCE [LARGE SCALE GENOMIC DNA]</scope>
    <source>
        <strain evidence="2 3">Sa1BUA13</strain>
    </source>
</reference>
<keyword evidence="1" id="KW-0812">Transmembrane</keyword>
<organism evidence="2 3">
    <name type="scientific">Planococcus wigleyi</name>
    <dbReference type="NCBI Taxonomy" id="2762216"/>
    <lineage>
        <taxon>Bacteria</taxon>
        <taxon>Bacillati</taxon>
        <taxon>Bacillota</taxon>
        <taxon>Bacilli</taxon>
        <taxon>Bacillales</taxon>
        <taxon>Caryophanaceae</taxon>
        <taxon>Planococcus</taxon>
    </lineage>
</organism>
<dbReference type="Proteomes" id="UP000658980">
    <property type="component" value="Unassembled WGS sequence"/>
</dbReference>
<keyword evidence="1" id="KW-1133">Transmembrane helix</keyword>
<keyword evidence="3" id="KW-1185">Reference proteome</keyword>
<feature type="transmembrane region" description="Helical" evidence="1">
    <location>
        <begin position="50"/>
        <end position="71"/>
    </location>
</feature>